<feature type="region of interest" description="Disordered" evidence="1">
    <location>
        <begin position="546"/>
        <end position="567"/>
    </location>
</feature>
<evidence type="ECO:0000313" key="3">
    <source>
        <dbReference type="Proteomes" id="UP000009168"/>
    </source>
</evidence>
<dbReference type="AlphaFoldDB" id="W7X8W3"/>
<dbReference type="GeneID" id="24439609"/>
<organism evidence="2 3">
    <name type="scientific">Tetrahymena thermophila (strain SB210)</name>
    <dbReference type="NCBI Taxonomy" id="312017"/>
    <lineage>
        <taxon>Eukaryota</taxon>
        <taxon>Sar</taxon>
        <taxon>Alveolata</taxon>
        <taxon>Ciliophora</taxon>
        <taxon>Intramacronucleata</taxon>
        <taxon>Oligohymenophorea</taxon>
        <taxon>Hymenostomatida</taxon>
        <taxon>Tetrahymenina</taxon>
        <taxon>Tetrahymenidae</taxon>
        <taxon>Tetrahymena</taxon>
    </lineage>
</organism>
<sequence length="733" mass="85128">MRSVLNKSKQKPKIQSITTIKNIPQPITQQTIKEYKEGWTQTIEPYITKKSSDNDTSKEYDCDLNLLQQNFSSIAATTEKEYRYGQLSPQCNCQIKSQKGNSINSQNDSRLINWRQLSFKIKDLEEQIVQISMKYQKRETHLINELEQKRIKWILKYNELKKDAENMKEFYEKGKSVWKFYLTTLHDALTAFQSFQQEQNTKNIQILQQVVSDINEISNFINSNQYSNSLNTKGNLNESQFQYTNRFDSLPTSCSRNLDQTSNQLNSNNQLYHFNQNSNNQNNVSQNSPNFQQICSKIKSSIKKADEVQQNLNLNSNSKKYNKCWTQQQIQIMERIELLLKQNQKISFISSTPEQSSMVGSVQEGSSMKKQSFEQKQQSNILSQIIKNNIQIQDSQIKQQKKKDSTSPKRNDFFSQAALFSPRTLKREVDGSYQFQVSNIDDDDEFDKKSESTQKEFIVNEESIIQEVQKRKSFSSQKKQEIEQRYSKDLCIIRRLFQDVSTSLHLSDQLSNSCGNKYEESILIKNSPTLADEGLLLQSQNLQNGLQTPLKSTNKNQNGNNNNINSSASQLLKNNQLIQSVQSMIVPSFYTISDAKSHLQTQRILNNIHTLQKSDIDNNNLTYSQDEDGSIQNYSNLINSRKSTNQIANMQYDSIFTNPIIQSDTKQNTNHKFDEKFSNLFQIQTSLKGLKQKTLQLDNFQNNCKDIDDSRSELTIKEDYSNSNYKNQNKQYF</sequence>
<feature type="compositionally biased region" description="Basic and acidic residues" evidence="1">
    <location>
        <begin position="402"/>
        <end position="412"/>
    </location>
</feature>
<reference evidence="3" key="1">
    <citation type="journal article" date="2006" name="PLoS Biol.">
        <title>Macronuclear genome sequence of the ciliate Tetrahymena thermophila, a model eukaryote.</title>
        <authorList>
            <person name="Eisen J.A."/>
            <person name="Coyne R.S."/>
            <person name="Wu M."/>
            <person name="Wu D."/>
            <person name="Thiagarajan M."/>
            <person name="Wortman J.R."/>
            <person name="Badger J.H."/>
            <person name="Ren Q."/>
            <person name="Amedeo P."/>
            <person name="Jones K.M."/>
            <person name="Tallon L.J."/>
            <person name="Delcher A.L."/>
            <person name="Salzberg S.L."/>
            <person name="Silva J.C."/>
            <person name="Haas B.J."/>
            <person name="Majoros W.H."/>
            <person name="Farzad M."/>
            <person name="Carlton J.M."/>
            <person name="Smith R.K. Jr."/>
            <person name="Garg J."/>
            <person name="Pearlman R.E."/>
            <person name="Karrer K.M."/>
            <person name="Sun L."/>
            <person name="Manning G."/>
            <person name="Elde N.C."/>
            <person name="Turkewitz A.P."/>
            <person name="Asai D.J."/>
            <person name="Wilkes D.E."/>
            <person name="Wang Y."/>
            <person name="Cai H."/>
            <person name="Collins K."/>
            <person name="Stewart B.A."/>
            <person name="Lee S.R."/>
            <person name="Wilamowska K."/>
            <person name="Weinberg Z."/>
            <person name="Ruzzo W.L."/>
            <person name="Wloga D."/>
            <person name="Gaertig J."/>
            <person name="Frankel J."/>
            <person name="Tsao C.-C."/>
            <person name="Gorovsky M.A."/>
            <person name="Keeling P.J."/>
            <person name="Waller R.F."/>
            <person name="Patron N.J."/>
            <person name="Cherry J.M."/>
            <person name="Stover N.A."/>
            <person name="Krieger C.J."/>
            <person name="del Toro C."/>
            <person name="Ryder H.F."/>
            <person name="Williamson S.C."/>
            <person name="Barbeau R.A."/>
            <person name="Hamilton E.P."/>
            <person name="Orias E."/>
        </authorList>
    </citation>
    <scope>NUCLEOTIDE SEQUENCE [LARGE SCALE GENOMIC DNA]</scope>
    <source>
        <strain evidence="3">SB210</strain>
    </source>
</reference>
<proteinExistence type="predicted"/>
<accession>W7X8W3</accession>
<gene>
    <name evidence="2" type="ORF">TTHERM_000566869</name>
</gene>
<protein>
    <submittedName>
        <fullName evidence="2">Uncharacterized protein</fullName>
    </submittedName>
</protein>
<dbReference type="EMBL" id="GG662556">
    <property type="protein sequence ID" value="EWS72828.1"/>
    <property type="molecule type" value="Genomic_DNA"/>
</dbReference>
<dbReference type="InParanoid" id="W7X8W3"/>
<keyword evidence="3" id="KW-1185">Reference proteome</keyword>
<name>W7X8W3_TETTS</name>
<evidence type="ECO:0000256" key="1">
    <source>
        <dbReference type="SAM" id="MobiDB-lite"/>
    </source>
</evidence>
<dbReference type="Proteomes" id="UP000009168">
    <property type="component" value="Unassembled WGS sequence"/>
</dbReference>
<dbReference type="KEGG" id="tet:TTHERM_000566869"/>
<feature type="region of interest" description="Disordered" evidence="1">
    <location>
        <begin position="394"/>
        <end position="413"/>
    </location>
</feature>
<dbReference type="RefSeq" id="XP_012654654.1">
    <property type="nucleotide sequence ID" value="XM_012799200.1"/>
</dbReference>
<evidence type="ECO:0000313" key="2">
    <source>
        <dbReference type="EMBL" id="EWS72828.1"/>
    </source>
</evidence>